<feature type="transmembrane region" description="Helical" evidence="1">
    <location>
        <begin position="144"/>
        <end position="163"/>
    </location>
</feature>
<dbReference type="PANTHER" id="PTHR41795">
    <property type="entry name" value="EXOPOLYSACCHARIDE SYNTHESIS PROTEIN"/>
    <property type="match status" value="1"/>
</dbReference>
<reference evidence="2 3" key="1">
    <citation type="submission" date="2018-08" db="EMBL/GenBank/DDBJ databases">
        <title>Complete genome sequencing of Blastochloris tepida GI.</title>
        <authorList>
            <person name="Tsukatani Y."/>
            <person name="Mori H."/>
        </authorList>
    </citation>
    <scope>NUCLEOTIDE SEQUENCE [LARGE SCALE GENOMIC DNA]</scope>
    <source>
        <strain evidence="2 3">GI</strain>
    </source>
</reference>
<proteinExistence type="predicted"/>
<dbReference type="KEGG" id="blag:BLTE_34980"/>
<organism evidence="2 3">
    <name type="scientific">Blastochloris tepida</name>
    <dbReference type="NCBI Taxonomy" id="2233851"/>
    <lineage>
        <taxon>Bacteria</taxon>
        <taxon>Pseudomonadati</taxon>
        <taxon>Pseudomonadota</taxon>
        <taxon>Alphaproteobacteria</taxon>
        <taxon>Hyphomicrobiales</taxon>
        <taxon>Blastochloridaceae</taxon>
        <taxon>Blastochloris</taxon>
    </lineage>
</organism>
<evidence type="ECO:0000313" key="3">
    <source>
        <dbReference type="Proteomes" id="UP000266934"/>
    </source>
</evidence>
<dbReference type="PIRSF" id="PIRSF033239">
    <property type="entry name" value="ExoD"/>
    <property type="match status" value="1"/>
</dbReference>
<dbReference type="OrthoDB" id="8550083at2"/>
<evidence type="ECO:0000313" key="2">
    <source>
        <dbReference type="EMBL" id="BBF94813.1"/>
    </source>
</evidence>
<keyword evidence="1" id="KW-0812">Transmembrane</keyword>
<keyword evidence="3" id="KW-1185">Reference proteome</keyword>
<feature type="transmembrane region" description="Helical" evidence="1">
    <location>
        <begin position="183"/>
        <end position="212"/>
    </location>
</feature>
<dbReference type="EMBL" id="AP018907">
    <property type="protein sequence ID" value="BBF94813.1"/>
    <property type="molecule type" value="Genomic_DNA"/>
</dbReference>
<evidence type="ECO:0000256" key="1">
    <source>
        <dbReference type="SAM" id="Phobius"/>
    </source>
</evidence>
<protein>
    <submittedName>
        <fullName evidence="2">Protein exod</fullName>
    </submittedName>
</protein>
<gene>
    <name evidence="2" type="primary">exoD</name>
    <name evidence="2" type="ORF">BLTE_34980</name>
</gene>
<dbReference type="PANTHER" id="PTHR41795:SF1">
    <property type="entry name" value="EXOPOLYSACCHARIDE SYNTHESIS PROTEIN"/>
    <property type="match status" value="1"/>
</dbReference>
<dbReference type="InterPro" id="IPR010331">
    <property type="entry name" value="ExoD"/>
</dbReference>
<feature type="transmembrane region" description="Helical" evidence="1">
    <location>
        <begin position="53"/>
        <end position="86"/>
    </location>
</feature>
<name>A0A348G5I0_9HYPH</name>
<dbReference type="Proteomes" id="UP000266934">
    <property type="component" value="Chromosome"/>
</dbReference>
<dbReference type="AlphaFoldDB" id="A0A348G5I0"/>
<keyword evidence="1" id="KW-0472">Membrane</keyword>
<dbReference type="RefSeq" id="WP_126401869.1">
    <property type="nucleotide sequence ID" value="NZ_AP018907.1"/>
</dbReference>
<dbReference type="Pfam" id="PF06055">
    <property type="entry name" value="ExoD"/>
    <property type="match status" value="1"/>
</dbReference>
<sequence>MTDMDVSANIKVKLPEDEAGALPISQVLRSVGEQAEGETLTIGDIVEALGDRAMAILLILFCLPNCVPVPPGVGLVFGFPMLLVALQMVVGRHKPWLPAAVLRRRMKVKDYLRLMDVAEPRLRKIESVLKPRYTFLFSDAADRLMGAFFVLGAISVILPLPGSNFPPAIASVLISLAMLEEDGIVLIAGLAIGITGLIYTTLVGGAVAWAAVAASRSVLGM</sequence>
<accession>A0A348G5I0</accession>
<keyword evidence="1" id="KW-1133">Transmembrane helix</keyword>